<dbReference type="EMBL" id="JASCZI010009261">
    <property type="protein sequence ID" value="MED6117827.1"/>
    <property type="molecule type" value="Genomic_DNA"/>
</dbReference>
<proteinExistence type="predicted"/>
<feature type="non-terminal residue" evidence="2">
    <location>
        <position position="1"/>
    </location>
</feature>
<gene>
    <name evidence="2" type="ORF">PIB30_113491</name>
</gene>
<feature type="compositionally biased region" description="Acidic residues" evidence="1">
    <location>
        <begin position="8"/>
        <end position="24"/>
    </location>
</feature>
<reference evidence="2 3" key="1">
    <citation type="journal article" date="2023" name="Plants (Basel)">
        <title>Bridging the Gap: Combining Genomics and Transcriptomics Approaches to Understand Stylosanthes scabra, an Orphan Legume from the Brazilian Caatinga.</title>
        <authorList>
            <person name="Ferreira-Neto J.R.C."/>
            <person name="da Silva M.D."/>
            <person name="Binneck E."/>
            <person name="de Melo N.F."/>
            <person name="da Silva R.H."/>
            <person name="de Melo A.L.T.M."/>
            <person name="Pandolfi V."/>
            <person name="Bustamante F.O."/>
            <person name="Brasileiro-Vidal A.C."/>
            <person name="Benko-Iseppon A.M."/>
        </authorList>
    </citation>
    <scope>NUCLEOTIDE SEQUENCE [LARGE SCALE GENOMIC DNA]</scope>
    <source>
        <tissue evidence="2">Leaves</tissue>
    </source>
</reference>
<evidence type="ECO:0000256" key="1">
    <source>
        <dbReference type="SAM" id="MobiDB-lite"/>
    </source>
</evidence>
<dbReference type="Proteomes" id="UP001341840">
    <property type="component" value="Unassembled WGS sequence"/>
</dbReference>
<name>A0ABU6R0C5_9FABA</name>
<feature type="region of interest" description="Disordered" evidence="1">
    <location>
        <begin position="1"/>
        <end position="29"/>
    </location>
</feature>
<keyword evidence="3" id="KW-1185">Reference proteome</keyword>
<feature type="non-terminal residue" evidence="2">
    <location>
        <position position="73"/>
    </location>
</feature>
<comment type="caution">
    <text evidence="2">The sequence shown here is derived from an EMBL/GenBank/DDBJ whole genome shotgun (WGS) entry which is preliminary data.</text>
</comment>
<protein>
    <submittedName>
        <fullName evidence="2">Uncharacterized protein</fullName>
    </submittedName>
</protein>
<accession>A0ABU6R0C5</accession>
<sequence>DDSGHESSDDDVNNIQNDDIESSSDSDKTIGVLTKDQDLLFEAIEAIGNPEQKKEFLSKLKESLQKPKKSKNL</sequence>
<evidence type="ECO:0000313" key="3">
    <source>
        <dbReference type="Proteomes" id="UP001341840"/>
    </source>
</evidence>
<organism evidence="2 3">
    <name type="scientific">Stylosanthes scabra</name>
    <dbReference type="NCBI Taxonomy" id="79078"/>
    <lineage>
        <taxon>Eukaryota</taxon>
        <taxon>Viridiplantae</taxon>
        <taxon>Streptophyta</taxon>
        <taxon>Embryophyta</taxon>
        <taxon>Tracheophyta</taxon>
        <taxon>Spermatophyta</taxon>
        <taxon>Magnoliopsida</taxon>
        <taxon>eudicotyledons</taxon>
        <taxon>Gunneridae</taxon>
        <taxon>Pentapetalae</taxon>
        <taxon>rosids</taxon>
        <taxon>fabids</taxon>
        <taxon>Fabales</taxon>
        <taxon>Fabaceae</taxon>
        <taxon>Papilionoideae</taxon>
        <taxon>50 kb inversion clade</taxon>
        <taxon>dalbergioids sensu lato</taxon>
        <taxon>Dalbergieae</taxon>
        <taxon>Pterocarpus clade</taxon>
        <taxon>Stylosanthes</taxon>
    </lineage>
</organism>
<evidence type="ECO:0000313" key="2">
    <source>
        <dbReference type="EMBL" id="MED6117827.1"/>
    </source>
</evidence>